<evidence type="ECO:0000313" key="1">
    <source>
        <dbReference type="EMBL" id="VDC89811.1"/>
    </source>
</evidence>
<proteinExistence type="predicted"/>
<organism evidence="1">
    <name type="scientific">Brassica oleracea</name>
    <name type="common">Wild cabbage</name>
    <dbReference type="NCBI Taxonomy" id="3712"/>
    <lineage>
        <taxon>Eukaryota</taxon>
        <taxon>Viridiplantae</taxon>
        <taxon>Streptophyta</taxon>
        <taxon>Embryophyta</taxon>
        <taxon>Tracheophyta</taxon>
        <taxon>Spermatophyta</taxon>
        <taxon>Magnoliopsida</taxon>
        <taxon>eudicotyledons</taxon>
        <taxon>Gunneridae</taxon>
        <taxon>Pentapetalae</taxon>
        <taxon>rosids</taxon>
        <taxon>malvids</taxon>
        <taxon>Brassicales</taxon>
        <taxon>Brassicaceae</taxon>
        <taxon>Brassiceae</taxon>
        <taxon>Brassica</taxon>
    </lineage>
</organism>
<accession>A0A3P6B040</accession>
<dbReference type="AlphaFoldDB" id="A0A3P6B040"/>
<dbReference type="EMBL" id="LR031872">
    <property type="protein sequence ID" value="VDC89811.1"/>
    <property type="molecule type" value="Genomic_DNA"/>
</dbReference>
<name>A0A3P6B040_BRAOL</name>
<sequence length="68" mass="7730">MHKDYYRSQPQSMLFPQMQSIPLPVFQGPATMGYYHQAPVSWSAAPANGLMPSLILTIMYTQFLLHTV</sequence>
<gene>
    <name evidence="1" type="ORF">BOLC3T15029H</name>
</gene>
<reference evidence="1" key="1">
    <citation type="submission" date="2018-11" db="EMBL/GenBank/DDBJ databases">
        <authorList>
            <consortium name="Genoscope - CEA"/>
            <person name="William W."/>
        </authorList>
    </citation>
    <scope>NUCLEOTIDE SEQUENCE</scope>
</reference>
<protein>
    <submittedName>
        <fullName evidence="1">Uncharacterized protein</fullName>
    </submittedName>
</protein>